<keyword evidence="3" id="KW-1185">Reference proteome</keyword>
<dbReference type="AlphaFoldDB" id="A0A9D5HGT8"/>
<reference evidence="2" key="1">
    <citation type="submission" date="2021-03" db="EMBL/GenBank/DDBJ databases">
        <authorList>
            <person name="Li Z."/>
            <person name="Yang C."/>
        </authorList>
    </citation>
    <scope>NUCLEOTIDE SEQUENCE</scope>
    <source>
        <strain evidence="2">Dzin_1.0</strain>
        <tissue evidence="2">Leaf</tissue>
    </source>
</reference>
<evidence type="ECO:0000256" key="1">
    <source>
        <dbReference type="SAM" id="MobiDB-lite"/>
    </source>
</evidence>
<name>A0A9D5HGT8_9LILI</name>
<organism evidence="2 3">
    <name type="scientific">Dioscorea zingiberensis</name>
    <dbReference type="NCBI Taxonomy" id="325984"/>
    <lineage>
        <taxon>Eukaryota</taxon>
        <taxon>Viridiplantae</taxon>
        <taxon>Streptophyta</taxon>
        <taxon>Embryophyta</taxon>
        <taxon>Tracheophyta</taxon>
        <taxon>Spermatophyta</taxon>
        <taxon>Magnoliopsida</taxon>
        <taxon>Liliopsida</taxon>
        <taxon>Dioscoreales</taxon>
        <taxon>Dioscoreaceae</taxon>
        <taxon>Dioscorea</taxon>
    </lineage>
</organism>
<protein>
    <submittedName>
        <fullName evidence="2">Uncharacterized protein</fullName>
    </submittedName>
</protein>
<gene>
    <name evidence="2" type="ORF">J5N97_017672</name>
</gene>
<dbReference type="Proteomes" id="UP001085076">
    <property type="component" value="Miscellaneous, Linkage group lg04"/>
</dbReference>
<dbReference type="EMBL" id="JAGGNH010000004">
    <property type="protein sequence ID" value="KAJ0975707.1"/>
    <property type="molecule type" value="Genomic_DNA"/>
</dbReference>
<proteinExistence type="predicted"/>
<feature type="region of interest" description="Disordered" evidence="1">
    <location>
        <begin position="138"/>
        <end position="160"/>
    </location>
</feature>
<dbReference type="OrthoDB" id="2095648at2759"/>
<evidence type="ECO:0000313" key="3">
    <source>
        <dbReference type="Proteomes" id="UP001085076"/>
    </source>
</evidence>
<accession>A0A9D5HGT8</accession>
<reference evidence="2" key="2">
    <citation type="journal article" date="2022" name="Hortic Res">
        <title>The genome of Dioscorea zingiberensis sheds light on the biosynthesis, origin and evolution of the medicinally important diosgenin saponins.</title>
        <authorList>
            <person name="Li Y."/>
            <person name="Tan C."/>
            <person name="Li Z."/>
            <person name="Guo J."/>
            <person name="Li S."/>
            <person name="Chen X."/>
            <person name="Wang C."/>
            <person name="Dai X."/>
            <person name="Yang H."/>
            <person name="Song W."/>
            <person name="Hou L."/>
            <person name="Xu J."/>
            <person name="Tong Z."/>
            <person name="Xu A."/>
            <person name="Yuan X."/>
            <person name="Wang W."/>
            <person name="Yang Q."/>
            <person name="Chen L."/>
            <person name="Sun Z."/>
            <person name="Wang K."/>
            <person name="Pan B."/>
            <person name="Chen J."/>
            <person name="Bao Y."/>
            <person name="Liu F."/>
            <person name="Qi X."/>
            <person name="Gang D.R."/>
            <person name="Wen J."/>
            <person name="Li J."/>
        </authorList>
    </citation>
    <scope>NUCLEOTIDE SEQUENCE</scope>
    <source>
        <strain evidence="2">Dzin_1.0</strain>
    </source>
</reference>
<comment type="caution">
    <text evidence="2">The sequence shown here is derived from an EMBL/GenBank/DDBJ whole genome shotgun (WGS) entry which is preliminary data.</text>
</comment>
<sequence length="160" mass="18417">MPMDRSAVQLEAFFGELFDPEYSYGMPDEVELTATFTMHELRHPQAIRNKMTNVGILAILNSYTQFDSLHIRGFFNAKLFDDLREKISRVSEVRLPNESTKDYPYITMAEVDVWKLKIEYDCDLGEYDSNSDFDVLGGQFPDNPDLPTDDPMPSSSDHNM</sequence>
<evidence type="ECO:0000313" key="2">
    <source>
        <dbReference type="EMBL" id="KAJ0975707.1"/>
    </source>
</evidence>